<comment type="caution">
    <text evidence="2">The sequence shown here is derived from an EMBL/GenBank/DDBJ whole genome shotgun (WGS) entry which is preliminary data.</text>
</comment>
<reference evidence="2 3" key="1">
    <citation type="submission" date="2016-01" db="EMBL/GenBank/DDBJ databases">
        <title>The new phylogeny of the genus Mycobacterium.</title>
        <authorList>
            <person name="Tarcisio F."/>
            <person name="Conor M."/>
            <person name="Antonella G."/>
            <person name="Elisabetta G."/>
            <person name="Giulia F.S."/>
            <person name="Sara T."/>
            <person name="Anna F."/>
            <person name="Clotilde B."/>
            <person name="Roberto B."/>
            <person name="Veronica D.S."/>
            <person name="Fabio R."/>
            <person name="Monica P."/>
            <person name="Olivier J."/>
            <person name="Enrico T."/>
            <person name="Nicola S."/>
        </authorList>
    </citation>
    <scope>NUCLEOTIDE SEQUENCE [LARGE SCALE GENOMIC DNA]</scope>
    <source>
        <strain evidence="2 3">DSM 44179</strain>
    </source>
</reference>
<feature type="signal peptide" evidence="1">
    <location>
        <begin position="1"/>
        <end position="25"/>
    </location>
</feature>
<sequence>MLGRLLTSAAGAAALAVLCAPVAGADPEPAPPAPPNAATLTPTSPVDYIVNDGVYAFSAPIGVNCVMSKNSRSYGCSGNLPGAPGGANVVTGGPGGEPGFSVTDRPLYAFNGPPRELPEGSRLGQGTVSCGVLAGGVVCTNSYDQSGFVIAPGGSYAFGAVNPLLDRPRGTNPFAN</sequence>
<keyword evidence="3" id="KW-1185">Reference proteome</keyword>
<gene>
    <name evidence="2" type="ORF">AWC04_11620</name>
</gene>
<proteinExistence type="predicted"/>
<dbReference type="RefSeq" id="WP_085096277.1">
    <property type="nucleotide sequence ID" value="NZ_AP022603.1"/>
</dbReference>
<dbReference type="EMBL" id="LQOJ01000040">
    <property type="protein sequence ID" value="ORV02572.1"/>
    <property type="molecule type" value="Genomic_DNA"/>
</dbReference>
<organism evidence="2 3">
    <name type="scientific">Mycolicibacterium fallax</name>
    <name type="common">Mycobacterium fallax</name>
    <dbReference type="NCBI Taxonomy" id="1793"/>
    <lineage>
        <taxon>Bacteria</taxon>
        <taxon>Bacillati</taxon>
        <taxon>Actinomycetota</taxon>
        <taxon>Actinomycetes</taxon>
        <taxon>Mycobacteriales</taxon>
        <taxon>Mycobacteriaceae</taxon>
        <taxon>Mycolicibacterium</taxon>
    </lineage>
</organism>
<evidence type="ECO:0000313" key="3">
    <source>
        <dbReference type="Proteomes" id="UP000193484"/>
    </source>
</evidence>
<accession>A0A1X1RB66</accession>
<protein>
    <recommendedName>
        <fullName evidence="4">Secreted protein</fullName>
    </recommendedName>
</protein>
<dbReference type="OrthoDB" id="4628477at2"/>
<evidence type="ECO:0008006" key="4">
    <source>
        <dbReference type="Google" id="ProtNLM"/>
    </source>
</evidence>
<feature type="chain" id="PRO_5012665208" description="Secreted protein" evidence="1">
    <location>
        <begin position="26"/>
        <end position="176"/>
    </location>
</feature>
<dbReference type="AlphaFoldDB" id="A0A1X1RB66"/>
<evidence type="ECO:0000313" key="2">
    <source>
        <dbReference type="EMBL" id="ORV02572.1"/>
    </source>
</evidence>
<evidence type="ECO:0000256" key="1">
    <source>
        <dbReference type="SAM" id="SignalP"/>
    </source>
</evidence>
<name>A0A1X1RB66_MYCFA</name>
<keyword evidence="1" id="KW-0732">Signal</keyword>
<dbReference type="Proteomes" id="UP000193484">
    <property type="component" value="Unassembled WGS sequence"/>
</dbReference>